<dbReference type="CDD" id="cd17090">
    <property type="entry name" value="FERM_F1_TLN"/>
    <property type="match status" value="1"/>
</dbReference>
<dbReference type="InterPro" id="IPR049108">
    <property type="entry name" value="Talin_R4"/>
</dbReference>
<dbReference type="GO" id="GO:0005925">
    <property type="term" value="C:focal adhesion"/>
    <property type="evidence" value="ECO:0007669"/>
    <property type="project" value="InterPro"/>
</dbReference>
<dbReference type="GO" id="GO:0005200">
    <property type="term" value="F:structural constituent of cytoskeleton"/>
    <property type="evidence" value="ECO:0007669"/>
    <property type="project" value="InterPro"/>
</dbReference>
<dbReference type="OrthoDB" id="10262320at2759"/>
<dbReference type="InterPro" id="IPR036723">
    <property type="entry name" value="Alpha-catenin/vinculin-like_sf"/>
</dbReference>
<name>A0A6S7IMQ8_PARCT</name>
<feature type="region of interest" description="Disordered" evidence="4">
    <location>
        <begin position="449"/>
        <end position="470"/>
    </location>
</feature>
<evidence type="ECO:0000256" key="2">
    <source>
        <dbReference type="ARBA" id="ARBA00022490"/>
    </source>
</evidence>
<dbReference type="FunFam" id="1.20.1420.10:FF:000006">
    <property type="entry name" value="Talin 2"/>
    <property type="match status" value="1"/>
</dbReference>
<dbReference type="GO" id="GO:0005886">
    <property type="term" value="C:plasma membrane"/>
    <property type="evidence" value="ECO:0007669"/>
    <property type="project" value="TreeGrafter"/>
</dbReference>
<comment type="subcellular location">
    <subcellularLocation>
        <location evidence="1">Cytoplasm</location>
        <location evidence="1">Cytoskeleton</location>
    </subcellularLocation>
</comment>
<dbReference type="PROSITE" id="PS00660">
    <property type="entry name" value="FERM_1"/>
    <property type="match status" value="1"/>
</dbReference>
<dbReference type="SUPFAM" id="SSF50729">
    <property type="entry name" value="PH domain-like"/>
    <property type="match status" value="1"/>
</dbReference>
<evidence type="ECO:0000256" key="1">
    <source>
        <dbReference type="ARBA" id="ARBA00004245"/>
    </source>
</evidence>
<dbReference type="FunFam" id="1.20.80.10:FF:000007">
    <property type="entry name" value="Talin 2"/>
    <property type="match status" value="1"/>
</dbReference>
<dbReference type="SUPFAM" id="SSF109885">
    <property type="entry name" value="I/LWEQ domain"/>
    <property type="match status" value="3"/>
</dbReference>
<dbReference type="GO" id="GO:0098609">
    <property type="term" value="P:cell-cell adhesion"/>
    <property type="evidence" value="ECO:0007669"/>
    <property type="project" value="TreeGrafter"/>
</dbReference>
<dbReference type="InterPro" id="IPR036476">
    <property type="entry name" value="Talin_cent_sf"/>
</dbReference>
<dbReference type="CDD" id="cd10569">
    <property type="entry name" value="FERM_C_Talin"/>
    <property type="match status" value="1"/>
</dbReference>
<dbReference type="PROSITE" id="PS50057">
    <property type="entry name" value="FERM_3"/>
    <property type="match status" value="1"/>
</dbReference>
<dbReference type="InterPro" id="IPR002404">
    <property type="entry name" value="IRS_PTB"/>
</dbReference>
<feature type="non-terminal residue" evidence="5">
    <location>
        <position position="1502"/>
    </location>
</feature>
<feature type="compositionally biased region" description="Basic and acidic residues" evidence="4">
    <location>
        <begin position="450"/>
        <end position="459"/>
    </location>
</feature>
<evidence type="ECO:0000256" key="3">
    <source>
        <dbReference type="ARBA" id="ARBA00023212"/>
    </source>
</evidence>
<proteinExistence type="predicted"/>
<dbReference type="EMBL" id="CACRXK020010947">
    <property type="protein sequence ID" value="CAB4020424.1"/>
    <property type="molecule type" value="Genomic_DNA"/>
</dbReference>
<dbReference type="PANTHER" id="PTHR19981">
    <property type="entry name" value="TALIN"/>
    <property type="match status" value="1"/>
</dbReference>
<dbReference type="GO" id="GO:0005856">
    <property type="term" value="C:cytoskeleton"/>
    <property type="evidence" value="ECO:0007669"/>
    <property type="project" value="UniProtKB-SubCell"/>
</dbReference>
<dbReference type="PANTHER" id="PTHR19981:SF1">
    <property type="entry name" value="RHEA, ISOFORM B"/>
    <property type="match status" value="1"/>
</dbReference>
<dbReference type="InterPro" id="IPR014352">
    <property type="entry name" value="FERM/acyl-CoA-bd_prot_sf"/>
</dbReference>
<dbReference type="InterPro" id="IPR057346">
    <property type="entry name" value="Talin1/2_VBS2"/>
</dbReference>
<dbReference type="FunFam" id="2.30.29.30:FF:000028">
    <property type="entry name" value="Talin 2"/>
    <property type="match status" value="1"/>
</dbReference>
<dbReference type="FunFam" id="1.20.120.230:FF:000005">
    <property type="entry name" value="Talin 1"/>
    <property type="match status" value="1"/>
</dbReference>
<dbReference type="Pfam" id="PF02174">
    <property type="entry name" value="IRS"/>
    <property type="match status" value="1"/>
</dbReference>
<dbReference type="Gene3D" id="1.20.80.10">
    <property type="match status" value="1"/>
</dbReference>
<dbReference type="Gene3D" id="2.30.29.30">
    <property type="entry name" value="Pleckstrin-homology domain (PH domain)/Phosphotyrosine-binding domain (PTB)"/>
    <property type="match status" value="1"/>
</dbReference>
<dbReference type="PRINTS" id="PR00935">
    <property type="entry name" value="BAND41"/>
</dbReference>
<evidence type="ECO:0000313" key="6">
    <source>
        <dbReference type="Proteomes" id="UP001152795"/>
    </source>
</evidence>
<keyword evidence="3" id="KW-0206">Cytoskeleton</keyword>
<dbReference type="GO" id="GO:0051015">
    <property type="term" value="F:actin filament binding"/>
    <property type="evidence" value="ECO:0007669"/>
    <property type="project" value="InterPro"/>
</dbReference>
<keyword evidence="2" id="KW-0963">Cytoplasm</keyword>
<dbReference type="SUPFAM" id="SSF109880">
    <property type="entry name" value="A middle domain of Talin 1"/>
    <property type="match status" value="1"/>
</dbReference>
<dbReference type="Pfam" id="PF25177">
    <property type="entry name" value="Talin_VBS2"/>
    <property type="match status" value="1"/>
</dbReference>
<accession>A0A6S7IMQ8</accession>
<dbReference type="Pfam" id="PF21989">
    <property type="entry name" value="RA_2"/>
    <property type="match status" value="1"/>
</dbReference>
<feature type="region of interest" description="Disordered" evidence="4">
    <location>
        <begin position="408"/>
        <end position="430"/>
    </location>
</feature>
<sequence length="1502" mass="160535">MDGAVKTVQIDDSKTVGDILQSVCAKMGVGNSEEFSLVIYEEMMEEGEEMKTATLNRGTLKKDKTGTGHHSVKDVSMKKIEERDRKKMDEMKKKLHTDDEVQWLDLDKTLREQGIDDTHSLLLKRKFFFSDKNVDIKDPVQLNLLYVQCSDGIIKGSHPCTQEEAAQLGALQIQLQFGDFAEQFYKSGKIEIKEMLPKEYGKSKGIDKKIKEEHKKCHGLDELQAKFRYVQLCRSLKTYGVTFFLVKEKMKGKNKLVPRLLGITKESVLRLDEKTKETLKTWPLTTVRRWAASPNSFTLDFGDYTESYYSVQTVEGEKISQLIAGYIDIILKIKRGNEGFDMDADEESTMLEDSVTPSKGTILERQTNKIGHAEPGSVALPGIMRAGGPGATQFDVGQMQAAQYGTVSGQAKSGHQAPMTGGTQPKIHKPGNAQQAFFGRVSQGLTSVRSARDEMEKSADLPPLGEDPQSLKWKQNNLDANRQNVANRLAALSASTASIVTLTTVEPDESSYNKASAAVDTISSNLEELTKAAHGSPGAPDNQNRQKLLEAVGDVGTAGANVLNSMGGEQEVDSGIQEMLLALAQAVANATAALVLKAKAIASKCGDVSLQSQVIGSAKDTAMTTSQLVACTKVLAPSINSQLCKDQVVEAAKLVSKAVEGTEGACKDASSDPNLLNDLANAAKGVRDALNNLLNKVQEGAPNDRNVGPYDDACDDILNATDRMFNSMGNAGEMVKQAKVLAQAMSFLVNGIKAQAEGEEDADLQKRLLAAAKNLADATAKMVEAAKGAARNPNDAKEQQRLREAASDIRLATDAAANNALKKKLIKRLEDAAKQASAMTTQLLTAADHTSAANRNPSSQQLLQDQLKPVQEHVEKLNQTIQDSMNNPNNPTTQLNLINTSKDFIPPGTKLVAAAKASLPTMGDPVASTQLGGFAKGTAASLAELRDAANKAAEACGSIEIDSALEGVKSLAEDLEALEKSADEGKLLPLPGESLESSSLDLGATSKTVGSSMAQLLTAAAQANENYTGIAARDTANALRVLTDAVRGVAAALEDRDDQKNIIKAAQDVMRASAQLLEEAKKATSNPNDPNNQQRLGKVAKDVSQSLKNCINCLPGQKDVDEAIQRVSKASELLASEDFPPSDDSYQKLQDQVNESGALLNLAASDLVQASRGSPNELAVSSQKYSKSFEDLMNPGMQLAGQTTDDDTKSALVRSLKNTSTASSKLLLAAKSLAADPNAPNSKNLLAGAARAVTDSINNLLNTAMTAAPGQKECESALRNIQAVSNLLENPVEPVNDYSFFDCLDSVSENSKALRDGMTDVSGNAKTGDMSAFDDAVKSVADAVIKLTEAASQAAYLVAISDPSSVAGKPGLVDANQFQRARHDIQKACDDLLNPSSNQQQILQSATAVAKHTSNLCNVCKAASAKTNNPVAKKHFVQAAKDIANNTANLVKAIKVLAKEPNSDHRKECAKFIVPLIDSVDDLNTYASSPEFAAVPAKISEE</sequence>
<keyword evidence="6" id="KW-1185">Reference proteome</keyword>
<dbReference type="InterPro" id="IPR035964">
    <property type="entry name" value="I/LWEQ_dom_sf"/>
</dbReference>
<dbReference type="GO" id="GO:0005178">
    <property type="term" value="F:integrin binding"/>
    <property type="evidence" value="ECO:0007669"/>
    <property type="project" value="TreeGrafter"/>
</dbReference>
<dbReference type="CDD" id="cd14473">
    <property type="entry name" value="FERM_B-lobe"/>
    <property type="match status" value="1"/>
</dbReference>
<gene>
    <name evidence="5" type="ORF">PACLA_8A035946</name>
</gene>
<dbReference type="GO" id="GO:0001726">
    <property type="term" value="C:ruffle"/>
    <property type="evidence" value="ECO:0007669"/>
    <property type="project" value="InterPro"/>
</dbReference>
<dbReference type="Pfam" id="PF21692">
    <property type="entry name" value="Talin_R4"/>
    <property type="match status" value="1"/>
</dbReference>
<dbReference type="InterPro" id="IPR054082">
    <property type="entry name" value="Talin_IBS2B"/>
</dbReference>
<organism evidence="5 6">
    <name type="scientific">Paramuricea clavata</name>
    <name type="common">Red gorgonian</name>
    <name type="synonym">Violescent sea-whip</name>
    <dbReference type="NCBI Taxonomy" id="317549"/>
    <lineage>
        <taxon>Eukaryota</taxon>
        <taxon>Metazoa</taxon>
        <taxon>Cnidaria</taxon>
        <taxon>Anthozoa</taxon>
        <taxon>Octocorallia</taxon>
        <taxon>Malacalcyonacea</taxon>
        <taxon>Plexauridae</taxon>
        <taxon>Paramuricea</taxon>
    </lineage>
</organism>
<evidence type="ECO:0000313" key="5">
    <source>
        <dbReference type="EMBL" id="CAB4020424.1"/>
    </source>
</evidence>
<reference evidence="5" key="1">
    <citation type="submission" date="2020-04" db="EMBL/GenBank/DDBJ databases">
        <authorList>
            <person name="Alioto T."/>
            <person name="Alioto T."/>
            <person name="Gomez Garrido J."/>
        </authorList>
    </citation>
    <scope>NUCLEOTIDE SEQUENCE</scope>
    <source>
        <strain evidence="5">A484AB</strain>
    </source>
</reference>
<dbReference type="Proteomes" id="UP001152795">
    <property type="component" value="Unassembled WGS sequence"/>
</dbReference>
<dbReference type="InterPro" id="IPR019749">
    <property type="entry name" value="Band_41_domain"/>
</dbReference>
<dbReference type="GO" id="GO:0030036">
    <property type="term" value="P:actin cytoskeleton organization"/>
    <property type="evidence" value="ECO:0007669"/>
    <property type="project" value="TreeGrafter"/>
</dbReference>
<dbReference type="PROSITE" id="PS00661">
    <property type="entry name" value="FERM_2"/>
    <property type="match status" value="1"/>
</dbReference>
<dbReference type="InterPro" id="IPR019747">
    <property type="entry name" value="FERM_CS"/>
</dbReference>
<dbReference type="SMART" id="SM01244">
    <property type="entry name" value="IRS"/>
    <property type="match status" value="1"/>
</dbReference>
<dbReference type="SMART" id="SM00295">
    <property type="entry name" value="B41"/>
    <property type="match status" value="1"/>
</dbReference>
<dbReference type="InterPro" id="IPR019748">
    <property type="entry name" value="FERM_central"/>
</dbReference>
<dbReference type="Gene3D" id="3.10.20.90">
    <property type="entry name" value="Phosphatidylinositol 3-kinase Catalytic Subunit, Chain A, domain 1"/>
    <property type="match status" value="1"/>
</dbReference>
<dbReference type="Pfam" id="PF09141">
    <property type="entry name" value="Talin_middle"/>
    <property type="match status" value="1"/>
</dbReference>
<dbReference type="Pfam" id="PF21896">
    <property type="entry name" value="Talin_IBS2B"/>
    <property type="match status" value="2"/>
</dbReference>
<dbReference type="InterPro" id="IPR011993">
    <property type="entry name" value="PH-like_dom_sf"/>
</dbReference>
<dbReference type="SUPFAM" id="SSF47031">
    <property type="entry name" value="Second domain of FERM"/>
    <property type="match status" value="1"/>
</dbReference>
<dbReference type="SUPFAM" id="SSF47220">
    <property type="entry name" value="alpha-catenin/vinculin-like"/>
    <property type="match status" value="2"/>
</dbReference>
<dbReference type="Gene3D" id="1.20.1420.10">
    <property type="entry name" value="Talin, central domain"/>
    <property type="match status" value="4"/>
</dbReference>
<dbReference type="InterPro" id="IPR035963">
    <property type="entry name" value="FERM_2"/>
</dbReference>
<dbReference type="InterPro" id="IPR015224">
    <property type="entry name" value="Talin_cent"/>
</dbReference>
<comment type="caution">
    <text evidence="5">The sequence shown here is derived from an EMBL/GenBank/DDBJ whole genome shotgun (WGS) entry which is preliminary data.</text>
</comment>
<dbReference type="GO" id="GO:0005737">
    <property type="term" value="C:cytoplasm"/>
    <property type="evidence" value="ECO:0007669"/>
    <property type="project" value="TreeGrafter"/>
</dbReference>
<feature type="compositionally biased region" description="Basic and acidic residues" evidence="4">
    <location>
        <begin position="60"/>
        <end position="76"/>
    </location>
</feature>
<evidence type="ECO:0000256" key="4">
    <source>
        <dbReference type="SAM" id="MobiDB-lite"/>
    </source>
</evidence>
<protein>
    <submittedName>
        <fullName evidence="5">Talin-1 isoform X3</fullName>
    </submittedName>
</protein>
<dbReference type="InterPro" id="IPR000299">
    <property type="entry name" value="FERM_domain"/>
</dbReference>
<dbReference type="Gene3D" id="1.20.120.230">
    <property type="entry name" value="Alpha-catenin/vinculin-like"/>
    <property type="match status" value="3"/>
</dbReference>
<feature type="region of interest" description="Disordered" evidence="4">
    <location>
        <begin position="56"/>
        <end position="76"/>
    </location>
</feature>